<proteinExistence type="predicted"/>
<dbReference type="InterPro" id="IPR008176">
    <property type="entry name" value="Defensin_plant"/>
</dbReference>
<feature type="domain" description="Knottins-like" evidence="4">
    <location>
        <begin position="31"/>
        <end position="75"/>
    </location>
</feature>
<keyword evidence="3" id="KW-0732">Signal</keyword>
<dbReference type="SUPFAM" id="SSF57095">
    <property type="entry name" value="Scorpion toxin-like"/>
    <property type="match status" value="1"/>
</dbReference>
<reference evidence="5 6" key="4">
    <citation type="journal article" date="2011" name="BMC Genomics">
        <title>RNA-Seq improves annotation of protein-coding genes in the cucumber genome.</title>
        <authorList>
            <person name="Li Z."/>
            <person name="Zhang Z."/>
            <person name="Yan P."/>
            <person name="Huang S."/>
            <person name="Fei Z."/>
            <person name="Lin K."/>
        </authorList>
    </citation>
    <scope>NUCLEOTIDE SEQUENCE [LARGE SCALE GENOMIC DNA]</scope>
    <source>
        <strain evidence="6">cv. 9930</strain>
    </source>
</reference>
<feature type="signal peptide" evidence="3">
    <location>
        <begin position="1"/>
        <end position="22"/>
    </location>
</feature>
<evidence type="ECO:0000313" key="6">
    <source>
        <dbReference type="Proteomes" id="UP000029981"/>
    </source>
</evidence>
<accession>A0A0A0K447</accession>
<dbReference type="GO" id="GO:0006952">
    <property type="term" value="P:defense response"/>
    <property type="evidence" value="ECO:0000318"/>
    <property type="project" value="GO_Central"/>
</dbReference>
<organism evidence="5 6">
    <name type="scientific">Cucumis sativus</name>
    <name type="common">Cucumber</name>
    <dbReference type="NCBI Taxonomy" id="3659"/>
    <lineage>
        <taxon>Eukaryota</taxon>
        <taxon>Viridiplantae</taxon>
        <taxon>Streptophyta</taxon>
        <taxon>Embryophyta</taxon>
        <taxon>Tracheophyta</taxon>
        <taxon>Spermatophyta</taxon>
        <taxon>Magnoliopsida</taxon>
        <taxon>eudicotyledons</taxon>
        <taxon>Gunneridae</taxon>
        <taxon>Pentapetalae</taxon>
        <taxon>rosids</taxon>
        <taxon>fabids</taxon>
        <taxon>Cucurbitales</taxon>
        <taxon>Cucurbitaceae</taxon>
        <taxon>Benincaseae</taxon>
        <taxon>Cucumis</taxon>
    </lineage>
</organism>
<dbReference type="AlphaFoldDB" id="A0A0A0K447"/>
<name>A0A0A0K447_CUCSA</name>
<feature type="chain" id="PRO_5001964903" description="Knottins-like domain-containing protein" evidence="3">
    <location>
        <begin position="23"/>
        <end position="75"/>
    </location>
</feature>
<sequence length="75" mass="8295">MAGGWKKLTFVAFIFLLAIASGWMMVETAGKICFKQSRSFKGKCISNDECVKACDTDMWYDGFCSNGLCICTVIC</sequence>
<evidence type="ECO:0000256" key="3">
    <source>
        <dbReference type="SAM" id="SignalP"/>
    </source>
</evidence>
<reference evidence="5 6" key="3">
    <citation type="journal article" date="2010" name="BMC Genomics">
        <title>Transcriptome sequencing and comparative analysis of cucumber flowers with different sex types.</title>
        <authorList>
            <person name="Guo S."/>
            <person name="Zheng Y."/>
            <person name="Joung J.G."/>
            <person name="Liu S."/>
            <person name="Zhang Z."/>
            <person name="Crasta O.R."/>
            <person name="Sobral B.W."/>
            <person name="Xu Y."/>
            <person name="Huang S."/>
            <person name="Fei Z."/>
        </authorList>
    </citation>
    <scope>NUCLEOTIDE SEQUENCE [LARGE SCALE GENOMIC DNA]</scope>
    <source>
        <strain evidence="6">cv. 9930</strain>
    </source>
</reference>
<evidence type="ECO:0000313" key="5">
    <source>
        <dbReference type="EMBL" id="KGN44293.1"/>
    </source>
</evidence>
<dbReference type="EMBL" id="CM002928">
    <property type="protein sequence ID" value="KGN44293.1"/>
    <property type="molecule type" value="Genomic_DNA"/>
</dbReference>
<evidence type="ECO:0000256" key="2">
    <source>
        <dbReference type="ARBA" id="ARBA00022577"/>
    </source>
</evidence>
<evidence type="ECO:0000259" key="4">
    <source>
        <dbReference type="Pfam" id="PF00304"/>
    </source>
</evidence>
<dbReference type="Gene3D" id="3.30.30.10">
    <property type="entry name" value="Knottin, scorpion toxin-like"/>
    <property type="match status" value="1"/>
</dbReference>
<keyword evidence="1" id="KW-0929">Antimicrobial</keyword>
<dbReference type="PROSITE" id="PS00940">
    <property type="entry name" value="GAMMA_THIONIN"/>
    <property type="match status" value="1"/>
</dbReference>
<evidence type="ECO:0000256" key="1">
    <source>
        <dbReference type="ARBA" id="ARBA00022529"/>
    </source>
</evidence>
<protein>
    <recommendedName>
        <fullName evidence="4">Knottins-like domain-containing protein</fullName>
    </recommendedName>
</protein>
<keyword evidence="6" id="KW-1185">Reference proteome</keyword>
<dbReference type="InterPro" id="IPR003614">
    <property type="entry name" value="Knottins"/>
</dbReference>
<keyword evidence="2" id="KW-0295">Fungicide</keyword>
<gene>
    <name evidence="5" type="ORF">Csa_7G239060</name>
</gene>
<dbReference type="Gramene" id="KGN44293">
    <property type="protein sequence ID" value="KGN44293"/>
    <property type="gene ID" value="Csa_7G239060"/>
</dbReference>
<dbReference type="InterPro" id="IPR036574">
    <property type="entry name" value="Scorpion_toxin-like_sf"/>
</dbReference>
<reference evidence="5 6" key="2">
    <citation type="journal article" date="2009" name="PLoS ONE">
        <title>An integrated genetic and cytogenetic map of the cucumber genome.</title>
        <authorList>
            <person name="Ren Y."/>
            <person name="Zhang Z."/>
            <person name="Liu J."/>
            <person name="Staub J.E."/>
            <person name="Han Y."/>
            <person name="Cheng Z."/>
            <person name="Li X."/>
            <person name="Lu J."/>
            <person name="Miao H."/>
            <person name="Kang H."/>
            <person name="Xie B."/>
            <person name="Gu X."/>
            <person name="Wang X."/>
            <person name="Du Y."/>
            <person name="Jin W."/>
            <person name="Huang S."/>
        </authorList>
    </citation>
    <scope>NUCLEOTIDE SEQUENCE [LARGE SCALE GENOMIC DNA]</scope>
    <source>
        <strain evidence="6">cv. 9930</strain>
    </source>
</reference>
<dbReference type="Pfam" id="PF00304">
    <property type="entry name" value="Gamma-thionin"/>
    <property type="match status" value="1"/>
</dbReference>
<dbReference type="Proteomes" id="UP000029981">
    <property type="component" value="Chromosome 7"/>
</dbReference>
<reference evidence="5 6" key="1">
    <citation type="journal article" date="2009" name="Nat. Genet.">
        <title>The genome of the cucumber, Cucumis sativus L.</title>
        <authorList>
            <person name="Huang S."/>
            <person name="Li R."/>
            <person name="Zhang Z."/>
            <person name="Li L."/>
            <person name="Gu X."/>
            <person name="Fan W."/>
            <person name="Lucas W.J."/>
            <person name="Wang X."/>
            <person name="Xie B."/>
            <person name="Ni P."/>
            <person name="Ren Y."/>
            <person name="Zhu H."/>
            <person name="Li J."/>
            <person name="Lin K."/>
            <person name="Jin W."/>
            <person name="Fei Z."/>
            <person name="Li G."/>
            <person name="Staub J."/>
            <person name="Kilian A."/>
            <person name="van der Vossen E.A."/>
            <person name="Wu Y."/>
            <person name="Guo J."/>
            <person name="He J."/>
            <person name="Jia Z."/>
            <person name="Ren Y."/>
            <person name="Tian G."/>
            <person name="Lu Y."/>
            <person name="Ruan J."/>
            <person name="Qian W."/>
            <person name="Wang M."/>
            <person name="Huang Q."/>
            <person name="Li B."/>
            <person name="Xuan Z."/>
            <person name="Cao J."/>
            <person name="Asan"/>
            <person name="Wu Z."/>
            <person name="Zhang J."/>
            <person name="Cai Q."/>
            <person name="Bai Y."/>
            <person name="Zhao B."/>
            <person name="Han Y."/>
            <person name="Li Y."/>
            <person name="Li X."/>
            <person name="Wang S."/>
            <person name="Shi Q."/>
            <person name="Liu S."/>
            <person name="Cho W.K."/>
            <person name="Kim J.Y."/>
            <person name="Xu Y."/>
            <person name="Heller-Uszynska K."/>
            <person name="Miao H."/>
            <person name="Cheng Z."/>
            <person name="Zhang S."/>
            <person name="Wu J."/>
            <person name="Yang Y."/>
            <person name="Kang H."/>
            <person name="Li M."/>
            <person name="Liang H."/>
            <person name="Ren X."/>
            <person name="Shi Z."/>
            <person name="Wen M."/>
            <person name="Jian M."/>
            <person name="Yang H."/>
            <person name="Zhang G."/>
            <person name="Yang Z."/>
            <person name="Chen R."/>
            <person name="Liu S."/>
            <person name="Li J."/>
            <person name="Ma L."/>
            <person name="Liu H."/>
            <person name="Zhou Y."/>
            <person name="Zhao J."/>
            <person name="Fang X."/>
            <person name="Li G."/>
            <person name="Fang L."/>
            <person name="Li Y."/>
            <person name="Liu D."/>
            <person name="Zheng H."/>
            <person name="Zhang Y."/>
            <person name="Qin N."/>
            <person name="Li Z."/>
            <person name="Yang G."/>
            <person name="Yang S."/>
            <person name="Bolund L."/>
            <person name="Kristiansen K."/>
            <person name="Zheng H."/>
            <person name="Li S."/>
            <person name="Zhang X."/>
            <person name="Yang H."/>
            <person name="Wang J."/>
            <person name="Sun R."/>
            <person name="Zhang B."/>
            <person name="Jiang S."/>
            <person name="Wang J."/>
            <person name="Du Y."/>
            <person name="Li S."/>
        </authorList>
    </citation>
    <scope>NUCLEOTIDE SEQUENCE [LARGE SCALE GENOMIC DNA]</scope>
    <source>
        <strain evidence="6">cv. 9930</strain>
    </source>
</reference>